<dbReference type="InterPro" id="IPR020568">
    <property type="entry name" value="Ribosomal_Su5_D2-typ_SF"/>
</dbReference>
<dbReference type="Proteomes" id="UP001281024">
    <property type="component" value="Unassembled WGS sequence"/>
</dbReference>
<evidence type="ECO:0000256" key="9">
    <source>
        <dbReference type="ARBA" id="ARBA00029438"/>
    </source>
</evidence>
<dbReference type="SUPFAM" id="SSF55060">
    <property type="entry name" value="GHMP Kinase, C-terminal domain"/>
    <property type="match status" value="1"/>
</dbReference>
<keyword evidence="6" id="KW-0067">ATP-binding</keyword>
<evidence type="ECO:0000313" key="14">
    <source>
        <dbReference type="Proteomes" id="UP000181728"/>
    </source>
</evidence>
<evidence type="ECO:0000259" key="10">
    <source>
        <dbReference type="Pfam" id="PF00288"/>
    </source>
</evidence>
<reference evidence="12" key="2">
    <citation type="submission" date="2019-10" db="EMBL/GenBank/DDBJ databases">
        <title>Malate fermentation in French cider.</title>
        <authorList>
            <person name="Cousin F.J."/>
            <person name="Medina Fernandez S."/>
            <person name="Misery B."/>
            <person name="Laplace J.-M."/>
            <person name="Cretenet M."/>
        </authorList>
    </citation>
    <scope>NUCLEOTIDE SEQUENCE</scope>
    <source>
        <strain evidence="12">UCMA15129</strain>
    </source>
</reference>
<dbReference type="InterPro" id="IPR013750">
    <property type="entry name" value="GHMP_kinase_C_dom"/>
</dbReference>
<dbReference type="PANTHER" id="PTHR43290">
    <property type="entry name" value="MEVALONATE KINASE"/>
    <property type="match status" value="1"/>
</dbReference>
<keyword evidence="5 13" id="KW-0418">Kinase</keyword>
<proteinExistence type="predicted"/>
<dbReference type="Gene3D" id="3.30.230.10">
    <property type="match status" value="2"/>
</dbReference>
<dbReference type="GeneID" id="75065818"/>
<evidence type="ECO:0000256" key="3">
    <source>
        <dbReference type="ARBA" id="ARBA00022679"/>
    </source>
</evidence>
<evidence type="ECO:0000256" key="4">
    <source>
        <dbReference type="ARBA" id="ARBA00022741"/>
    </source>
</evidence>
<dbReference type="UniPathway" id="UPA00057">
    <property type="reaction ID" value="UER00098"/>
</dbReference>
<protein>
    <submittedName>
        <fullName evidence="13">Kinase</fullName>
    </submittedName>
</protein>
<keyword evidence="2" id="KW-0444">Lipid biosynthesis</keyword>
<dbReference type="EMBL" id="MLOK01000039">
    <property type="protein sequence ID" value="OIM21202.1"/>
    <property type="molecule type" value="Genomic_DNA"/>
</dbReference>
<accession>A0A483C4G2</accession>
<keyword evidence="1" id="KW-0963">Cytoplasm</keyword>
<keyword evidence="8" id="KW-0443">Lipid metabolism</keyword>
<dbReference type="GO" id="GO:0004496">
    <property type="term" value="F:mevalonate kinase activity"/>
    <property type="evidence" value="ECO:0007669"/>
    <property type="project" value="InterPro"/>
</dbReference>
<dbReference type="InterPro" id="IPR006205">
    <property type="entry name" value="Mev_gal_kin"/>
</dbReference>
<evidence type="ECO:0000256" key="7">
    <source>
        <dbReference type="ARBA" id="ARBA00022842"/>
    </source>
</evidence>
<dbReference type="InterPro" id="IPR006204">
    <property type="entry name" value="GHMP_kinase_N_dom"/>
</dbReference>
<keyword evidence="4" id="KW-0547">Nucleotide-binding</keyword>
<dbReference type="Pfam" id="PF08544">
    <property type="entry name" value="GHMP_kinases_C"/>
    <property type="match status" value="1"/>
</dbReference>
<evidence type="ECO:0000256" key="5">
    <source>
        <dbReference type="ARBA" id="ARBA00022777"/>
    </source>
</evidence>
<dbReference type="Proteomes" id="UP000181728">
    <property type="component" value="Unassembled WGS sequence"/>
</dbReference>
<evidence type="ECO:0000256" key="1">
    <source>
        <dbReference type="ARBA" id="ARBA00022490"/>
    </source>
</evidence>
<dbReference type="PANTHER" id="PTHR43290:SF2">
    <property type="entry name" value="MEVALONATE KINASE"/>
    <property type="match status" value="1"/>
</dbReference>
<evidence type="ECO:0000256" key="8">
    <source>
        <dbReference type="ARBA" id="ARBA00023098"/>
    </source>
</evidence>
<dbReference type="Pfam" id="PF00288">
    <property type="entry name" value="GHMP_kinases_N"/>
    <property type="match status" value="1"/>
</dbReference>
<comment type="pathway">
    <text evidence="9">Isoprenoid biosynthesis; isopentenyl diphosphate biosynthesis via mevalonate pathway; isopentenyl diphosphate from (R)-mevalonate: step 1/3.</text>
</comment>
<sequence>MSELKIPGKLMLAGEYAVTLANHLALVFSIDRFISKNYSQLVNEKGVKYGLGSSGAYAVLMTKMENSSLSDKDIFRQALILSRQTQPQNSGADIAASTYSGLLLYKNGSFPERIFFPENWNLIVGWTGKPAITSELVKKNQLSSSFVKESDMIVRKMVDFIKAKDFEKFNQEIFLAEKNLEKLSGVLTDKLAKAIEIAKNFGIEAKISGAGGGDNVIAFTRDPKISQQIKNNWQEAGIIPLDLHVYYKK</sequence>
<comment type="caution">
    <text evidence="13">The sequence shown here is derived from an EMBL/GenBank/DDBJ whole genome shotgun (WGS) entry which is preliminary data.</text>
</comment>
<feature type="domain" description="GHMP kinase C-terminal" evidence="11">
    <location>
        <begin position="158"/>
        <end position="237"/>
    </location>
</feature>
<reference evidence="13 14" key="1">
    <citation type="journal article" date="2016" name="BMC Genomics">
        <title>Consensus pan-genome assembly of the specialised wine bacterium Oenococcus oeni.</title>
        <authorList>
            <person name="Sternes P.R."/>
            <person name="Borneman A.R."/>
        </authorList>
    </citation>
    <scope>NUCLEOTIDE SEQUENCE [LARGE SCALE GENOMIC DNA]</scope>
    <source>
        <strain evidence="13 14">AWRIB661</strain>
    </source>
</reference>
<dbReference type="AlphaFoldDB" id="A0A483C4G2"/>
<evidence type="ECO:0000313" key="12">
    <source>
        <dbReference type="EMBL" id="MDV7714658.1"/>
    </source>
</evidence>
<name>A0A483C4G2_OENOE</name>
<dbReference type="Gene3D" id="3.30.70.890">
    <property type="entry name" value="GHMP kinase, C-terminal domain"/>
    <property type="match status" value="1"/>
</dbReference>
<keyword evidence="7" id="KW-0460">Magnesium</keyword>
<dbReference type="GO" id="GO:0019287">
    <property type="term" value="P:isopentenyl diphosphate biosynthetic process, mevalonate pathway"/>
    <property type="evidence" value="ECO:0007669"/>
    <property type="project" value="UniProtKB-UniPathway"/>
</dbReference>
<gene>
    <name evidence="13" type="ORF">ATX59_05345</name>
    <name evidence="12" type="ORF">GA838_02520</name>
</gene>
<keyword evidence="3" id="KW-0808">Transferase</keyword>
<evidence type="ECO:0000313" key="13">
    <source>
        <dbReference type="EMBL" id="OIM21202.1"/>
    </source>
</evidence>
<dbReference type="SUPFAM" id="SSF54211">
    <property type="entry name" value="Ribosomal protein S5 domain 2-like"/>
    <property type="match status" value="1"/>
</dbReference>
<dbReference type="InterPro" id="IPR014721">
    <property type="entry name" value="Ribsml_uS5_D2-typ_fold_subgr"/>
</dbReference>
<feature type="domain" description="GHMP kinase N-terminal" evidence="10">
    <location>
        <begin position="47"/>
        <end position="101"/>
    </location>
</feature>
<organism evidence="13 14">
    <name type="scientific">Oenococcus oeni</name>
    <name type="common">Leuconostoc oenos</name>
    <dbReference type="NCBI Taxonomy" id="1247"/>
    <lineage>
        <taxon>Bacteria</taxon>
        <taxon>Bacillati</taxon>
        <taxon>Bacillota</taxon>
        <taxon>Bacilli</taxon>
        <taxon>Lactobacillales</taxon>
        <taxon>Lactobacillaceae</taxon>
        <taxon>Oenococcus</taxon>
    </lineage>
</organism>
<dbReference type="GO" id="GO:0005737">
    <property type="term" value="C:cytoplasm"/>
    <property type="evidence" value="ECO:0007669"/>
    <property type="project" value="InterPro"/>
</dbReference>
<dbReference type="EMBL" id="WERV01000002">
    <property type="protein sequence ID" value="MDV7714658.1"/>
    <property type="molecule type" value="Genomic_DNA"/>
</dbReference>
<dbReference type="GO" id="GO:0005524">
    <property type="term" value="F:ATP binding"/>
    <property type="evidence" value="ECO:0007669"/>
    <property type="project" value="UniProtKB-KW"/>
</dbReference>
<evidence type="ECO:0000256" key="2">
    <source>
        <dbReference type="ARBA" id="ARBA00022516"/>
    </source>
</evidence>
<evidence type="ECO:0000256" key="6">
    <source>
        <dbReference type="ARBA" id="ARBA00022840"/>
    </source>
</evidence>
<dbReference type="InterPro" id="IPR036554">
    <property type="entry name" value="GHMP_kinase_C_sf"/>
</dbReference>
<evidence type="ECO:0000259" key="11">
    <source>
        <dbReference type="Pfam" id="PF08544"/>
    </source>
</evidence>
<dbReference type="RefSeq" id="WP_002818924.1">
    <property type="nucleotide sequence ID" value="NZ_CP084701.1"/>
</dbReference>